<dbReference type="SUPFAM" id="SSF48403">
    <property type="entry name" value="Ankyrin repeat"/>
    <property type="match status" value="1"/>
</dbReference>
<accession>A0A9J6BB90</accession>
<dbReference type="Gene3D" id="3.40.50.300">
    <property type="entry name" value="P-loop containing nucleotide triphosphate hydrolases"/>
    <property type="match status" value="1"/>
</dbReference>
<comment type="caution">
    <text evidence="1">The sequence shown here is derived from an EMBL/GenBank/DDBJ whole genome shotgun (WGS) entry which is preliminary data.</text>
</comment>
<dbReference type="EMBL" id="JADBJN010000004">
    <property type="protein sequence ID" value="KAG5666962.1"/>
    <property type="molecule type" value="Genomic_DNA"/>
</dbReference>
<dbReference type="SUPFAM" id="SSF52540">
    <property type="entry name" value="P-loop containing nucleoside triphosphate hydrolases"/>
    <property type="match status" value="1"/>
</dbReference>
<protein>
    <recommendedName>
        <fullName evidence="3">NACHT domain-containing protein</fullName>
    </recommendedName>
</protein>
<dbReference type="InterPro" id="IPR036770">
    <property type="entry name" value="Ankyrin_rpt-contain_sf"/>
</dbReference>
<proteinExistence type="predicted"/>
<keyword evidence="2" id="KW-1185">Reference proteome</keyword>
<dbReference type="OrthoDB" id="7739966at2759"/>
<reference evidence="1" key="1">
    <citation type="submission" date="2021-03" db="EMBL/GenBank/DDBJ databases">
        <title>Chromosome level genome of the anhydrobiotic midge Polypedilum vanderplanki.</title>
        <authorList>
            <person name="Yoshida Y."/>
            <person name="Kikawada T."/>
            <person name="Gusev O."/>
        </authorList>
    </citation>
    <scope>NUCLEOTIDE SEQUENCE</scope>
    <source>
        <strain evidence="1">NIAS01</strain>
        <tissue evidence="1">Whole body or cell culture</tissue>
    </source>
</reference>
<sequence length="1300" mass="153395">MSSKIKIKFPESATIFTSSLNSLQNLNDFHIIEILNCPSTLAASKLVSQAWFRSTLIKKIPSIIAIKLKILEQIEIKQAEKPKSHEFEDCEKILVSFESKDESVVYWKNSKNEEFYCLTISEDNLTTDDCSLCSFTVDFIIRSLKSNLTVSLKSNENQLTSLINSQNFNILMTSVNDENFEIFHQLLTFPFDINQKTIDGKTAADIAWQKNNQEIFLHLLQANSTYPKDFNVNHASIAVMIFLEIAESLHEAIFNNDRQKVEEILLQNSNQLHFYNSSNVSAITAAIAKVDYEYFELLTEHYVIFGQNENVDEIFTHFLRHQTKMKQKIRNLHSKLANNLPEKHIFILLTHSVISHDNKNSRRLSGLIRNSFEFLDTIEISNILMKIIATNRNAKIHFDFSQKFVQKFDPLNGAKSCGLTYSCGRIFIACKDLNDEQKKFEVFGIISHEFCHLVIYMVFRNDGLPYAVDDAKNKEKFEKIVEKIRNMKGNDLLIQWVFEFYPRRLWHAELIVRVPQLIVTYHNNFKKLMQLRETYFDLFDYFESFLMPKIVESLPIFEILSNPMNEINFNDLTSSIKAAVYHMEVKFQGQKVKLNQIVHNLEIYNFLTSQQLREILDDKNWFEFGKIEEIPDEFYIERNLINFESETTIKNMIFDMNIRDFVWNKTVKDKIMNLETVVNFAKEKKILLLSDVAGSGKSTTFRFLSKKLKKIFPTFWISYIDLKRHVDIYDKFKTPLNRNLNIQQQKLTTINILTSILNPPNNFEKALFEDLFKNNQTIFFLDGVDEISPKFKEFFLKVVEWIKNFTQNQLWIATRPQHVNELKEKFDQSAFKLIPYLKEEKKKLIEIVLIQKEIDIKRHSVIIGKIFSCFKGPLAEINNPLMLKLLAEIYIENQSNFNNFNLLSIYQAMLQAKKVILVREKGEIANLDRDIESKISIWDIHQVNALKLIIGENFEIFSSFQNLKNLSLFKKWKRQQSKWSPEAIARYGFLHIDHWETDQESPDFVHRTFAEFFVAKFIIDNIFEEDDEDLKIEEMNLRMQLLFYIIENKSDFAIIINFLKCYNLSQKCHPEILMFLKSSNVKQFLEKSFINEHFWPKIVVGLINLFQNDKEILKSLLLIDGSHPSALEIYFENLEKIDVFDIFRFFEMLEILLKNDWIENCGFKKVEGTQEFKEMTQNELDLLTVDIIKKFKDENANQIDKSRKSCQQFLKFLNFIKQFQISTKDFKNFIKFNLKEIFEIVARCSIVRNKFIDQIERFAELNREELKLKGGKLNFEICEIYSKILTEEFKFSCQKFCDEL</sequence>
<dbReference type="Proteomes" id="UP001107558">
    <property type="component" value="Chromosome 4"/>
</dbReference>
<name>A0A9J6BB90_POLVA</name>
<evidence type="ECO:0008006" key="3">
    <source>
        <dbReference type="Google" id="ProtNLM"/>
    </source>
</evidence>
<dbReference type="InterPro" id="IPR027417">
    <property type="entry name" value="P-loop_NTPase"/>
</dbReference>
<gene>
    <name evidence="1" type="ORF">PVAND_014966</name>
</gene>
<organism evidence="1 2">
    <name type="scientific">Polypedilum vanderplanki</name>
    <name type="common">Sleeping chironomid midge</name>
    <dbReference type="NCBI Taxonomy" id="319348"/>
    <lineage>
        <taxon>Eukaryota</taxon>
        <taxon>Metazoa</taxon>
        <taxon>Ecdysozoa</taxon>
        <taxon>Arthropoda</taxon>
        <taxon>Hexapoda</taxon>
        <taxon>Insecta</taxon>
        <taxon>Pterygota</taxon>
        <taxon>Neoptera</taxon>
        <taxon>Endopterygota</taxon>
        <taxon>Diptera</taxon>
        <taxon>Nematocera</taxon>
        <taxon>Chironomoidea</taxon>
        <taxon>Chironomidae</taxon>
        <taxon>Chironominae</taxon>
        <taxon>Polypedilum</taxon>
        <taxon>Polypedilum</taxon>
    </lineage>
</organism>
<evidence type="ECO:0000313" key="1">
    <source>
        <dbReference type="EMBL" id="KAG5666962.1"/>
    </source>
</evidence>
<evidence type="ECO:0000313" key="2">
    <source>
        <dbReference type="Proteomes" id="UP001107558"/>
    </source>
</evidence>
<dbReference type="Gene3D" id="1.25.40.20">
    <property type="entry name" value="Ankyrin repeat-containing domain"/>
    <property type="match status" value="1"/>
</dbReference>